<dbReference type="InterPro" id="IPR004358">
    <property type="entry name" value="Sig_transdc_His_kin-like_C"/>
</dbReference>
<evidence type="ECO:0000313" key="10">
    <source>
        <dbReference type="EMBL" id="KRQ86132.1"/>
    </source>
</evidence>
<reference evidence="10 11" key="1">
    <citation type="submission" date="2015-09" db="EMBL/GenBank/DDBJ databases">
        <title>Draft genome sequence of a Caloramator mitchellensis, a moderate thermophile from the Great Artesian Basin of Australia.</title>
        <authorList>
            <person name="Patel B.K."/>
        </authorList>
    </citation>
    <scope>NUCLEOTIDE SEQUENCE [LARGE SCALE GENOMIC DNA]</scope>
    <source>
        <strain evidence="10 11">VF08</strain>
    </source>
</reference>
<dbReference type="CDD" id="cd00075">
    <property type="entry name" value="HATPase"/>
    <property type="match status" value="1"/>
</dbReference>
<dbReference type="SUPFAM" id="SSF55874">
    <property type="entry name" value="ATPase domain of HSP90 chaperone/DNA topoisomerase II/histidine kinase"/>
    <property type="match status" value="1"/>
</dbReference>
<comment type="caution">
    <text evidence="10">The sequence shown here is derived from an EMBL/GenBank/DDBJ whole genome shotgun (WGS) entry which is preliminary data.</text>
</comment>
<dbReference type="AlphaFoldDB" id="A0A0R3JYC0"/>
<sequence>MSEIKSPCSCSKGKNVECENQNCPLNIIESFNSICHDLKTPLNIILSTLQIMELYDVTGRLYEDKTLFKKYSSMMKQNSLRLIRLVNNILDLTKIDSDLFSMEFVNADIVKVIKNITSSVRDYADLKGIRISVTSNVSEKLMAFDPDKIERILLNLISNALKFTPIGGRIVVKIIDLNEKVILTVQDNGVGMDKEDLKDVFNKFRNMKKNYKENEGTGLGLSLVKRLVEMHNGQINVESKKGRGTKFTIELPVRIIERMERKDNNNKYNLVEKINIEFADIYLTLDGGVR</sequence>
<dbReference type="PANTHER" id="PTHR43547">
    <property type="entry name" value="TWO-COMPONENT HISTIDINE KINASE"/>
    <property type="match status" value="1"/>
</dbReference>
<dbReference type="InterPro" id="IPR036097">
    <property type="entry name" value="HisK_dim/P_sf"/>
</dbReference>
<dbReference type="Gene3D" id="1.10.287.130">
    <property type="match status" value="1"/>
</dbReference>
<evidence type="ECO:0000256" key="4">
    <source>
        <dbReference type="ARBA" id="ARBA00022679"/>
    </source>
</evidence>
<feature type="domain" description="Histidine kinase" evidence="9">
    <location>
        <begin position="33"/>
        <end position="255"/>
    </location>
</feature>
<dbReference type="Pfam" id="PF00512">
    <property type="entry name" value="HisKA"/>
    <property type="match status" value="1"/>
</dbReference>
<keyword evidence="4 10" id="KW-0808">Transferase</keyword>
<organism evidence="10 11">
    <name type="scientific">Caloramator mitchellensis</name>
    <dbReference type="NCBI Taxonomy" id="908809"/>
    <lineage>
        <taxon>Bacteria</taxon>
        <taxon>Bacillati</taxon>
        <taxon>Bacillota</taxon>
        <taxon>Clostridia</taxon>
        <taxon>Eubacteriales</taxon>
        <taxon>Clostridiaceae</taxon>
        <taxon>Caloramator</taxon>
    </lineage>
</organism>
<evidence type="ECO:0000256" key="1">
    <source>
        <dbReference type="ARBA" id="ARBA00000085"/>
    </source>
</evidence>
<dbReference type="InterPro" id="IPR003661">
    <property type="entry name" value="HisK_dim/P_dom"/>
</dbReference>
<comment type="catalytic activity">
    <reaction evidence="1">
        <text>ATP + protein L-histidine = ADP + protein N-phospho-L-histidine.</text>
        <dbReference type="EC" id="2.7.13.3"/>
    </reaction>
</comment>
<dbReference type="FunFam" id="3.30.565.10:FF:000037">
    <property type="entry name" value="Hybrid sensor histidine kinase/response regulator"/>
    <property type="match status" value="1"/>
</dbReference>
<dbReference type="RefSeq" id="WP_057979383.1">
    <property type="nucleotide sequence ID" value="NZ_LKHP01000015.1"/>
</dbReference>
<evidence type="ECO:0000256" key="6">
    <source>
        <dbReference type="ARBA" id="ARBA00022777"/>
    </source>
</evidence>
<dbReference type="PANTHER" id="PTHR43547:SF2">
    <property type="entry name" value="HYBRID SIGNAL TRANSDUCTION HISTIDINE KINASE C"/>
    <property type="match status" value="1"/>
</dbReference>
<keyword evidence="3" id="KW-0597">Phosphoprotein</keyword>
<dbReference type="OrthoDB" id="9813394at2"/>
<dbReference type="GO" id="GO:0005524">
    <property type="term" value="F:ATP binding"/>
    <property type="evidence" value="ECO:0007669"/>
    <property type="project" value="UniProtKB-KW"/>
</dbReference>
<keyword evidence="7" id="KW-0067">ATP-binding</keyword>
<dbReference type="SUPFAM" id="SSF47384">
    <property type="entry name" value="Homodimeric domain of signal transducing histidine kinase"/>
    <property type="match status" value="1"/>
</dbReference>
<evidence type="ECO:0000259" key="9">
    <source>
        <dbReference type="PROSITE" id="PS50109"/>
    </source>
</evidence>
<evidence type="ECO:0000313" key="11">
    <source>
        <dbReference type="Proteomes" id="UP000052015"/>
    </source>
</evidence>
<keyword evidence="6" id="KW-0418">Kinase</keyword>
<keyword evidence="11" id="KW-1185">Reference proteome</keyword>
<dbReference type="InterPro" id="IPR036890">
    <property type="entry name" value="HATPase_C_sf"/>
</dbReference>
<dbReference type="EMBL" id="LKHP01000015">
    <property type="protein sequence ID" value="KRQ86132.1"/>
    <property type="molecule type" value="Genomic_DNA"/>
</dbReference>
<dbReference type="GO" id="GO:0000155">
    <property type="term" value="F:phosphorelay sensor kinase activity"/>
    <property type="evidence" value="ECO:0007669"/>
    <property type="project" value="InterPro"/>
</dbReference>
<evidence type="ECO:0000256" key="2">
    <source>
        <dbReference type="ARBA" id="ARBA00012438"/>
    </source>
</evidence>
<dbReference type="SMART" id="SM00387">
    <property type="entry name" value="HATPase_c"/>
    <property type="match status" value="1"/>
</dbReference>
<protein>
    <recommendedName>
        <fullName evidence="2">histidine kinase</fullName>
        <ecNumber evidence="2">2.7.13.3</ecNumber>
    </recommendedName>
</protein>
<evidence type="ECO:0000256" key="5">
    <source>
        <dbReference type="ARBA" id="ARBA00022741"/>
    </source>
</evidence>
<dbReference type="PROSITE" id="PS50109">
    <property type="entry name" value="HIS_KIN"/>
    <property type="match status" value="1"/>
</dbReference>
<dbReference type="PRINTS" id="PR00344">
    <property type="entry name" value="BCTRLSENSOR"/>
</dbReference>
<keyword evidence="8" id="KW-0902">Two-component regulatory system</keyword>
<dbReference type="Gene3D" id="3.30.565.10">
    <property type="entry name" value="Histidine kinase-like ATPase, C-terminal domain"/>
    <property type="match status" value="1"/>
</dbReference>
<proteinExistence type="predicted"/>
<accession>A0A0R3JYC0</accession>
<name>A0A0R3JYC0_CALMK</name>
<dbReference type="Pfam" id="PF02518">
    <property type="entry name" value="HATPase_c"/>
    <property type="match status" value="1"/>
</dbReference>
<dbReference type="SMART" id="SM00388">
    <property type="entry name" value="HisKA"/>
    <property type="match status" value="1"/>
</dbReference>
<dbReference type="EC" id="2.7.13.3" evidence="2"/>
<evidence type="ECO:0000256" key="3">
    <source>
        <dbReference type="ARBA" id="ARBA00022553"/>
    </source>
</evidence>
<dbReference type="Proteomes" id="UP000052015">
    <property type="component" value="Unassembled WGS sequence"/>
</dbReference>
<dbReference type="CDD" id="cd00082">
    <property type="entry name" value="HisKA"/>
    <property type="match status" value="1"/>
</dbReference>
<dbReference type="InterPro" id="IPR005467">
    <property type="entry name" value="His_kinase_dom"/>
</dbReference>
<evidence type="ECO:0000256" key="8">
    <source>
        <dbReference type="ARBA" id="ARBA00023012"/>
    </source>
</evidence>
<keyword evidence="5" id="KW-0547">Nucleotide-binding</keyword>
<dbReference type="PATRIC" id="fig|908809.3.peg.2070"/>
<gene>
    <name evidence="10" type="primary">phoR_3</name>
    <name evidence="10" type="ORF">ABG79_02071</name>
</gene>
<dbReference type="InterPro" id="IPR003594">
    <property type="entry name" value="HATPase_dom"/>
</dbReference>
<dbReference type="STRING" id="908809.ABG79_02071"/>
<evidence type="ECO:0000256" key="7">
    <source>
        <dbReference type="ARBA" id="ARBA00022840"/>
    </source>
</evidence>